<protein>
    <submittedName>
        <fullName evidence="1">Uncharacterized protein</fullName>
    </submittedName>
</protein>
<reference evidence="1 2" key="1">
    <citation type="submission" date="2013-03" db="EMBL/GenBank/DDBJ databases">
        <title>Salinisphaera hydrothermalis C41B8 Genome Sequencing.</title>
        <authorList>
            <person name="Li C."/>
            <person name="Lai Q."/>
            <person name="Shao Z."/>
        </authorList>
    </citation>
    <scope>NUCLEOTIDE SEQUENCE [LARGE SCALE GENOMIC DNA]</scope>
    <source>
        <strain evidence="1 2">C41B8</strain>
    </source>
</reference>
<sequence>MFDFSRMGNESTDRYDSLNGDLLRQGSGAWIAAVPGRMKTIFTGPKATRTQGAIRILMYPSDIRSASRVDDTKARAGLGLSFAPRCRARESIPV</sequence>
<evidence type="ECO:0000313" key="2">
    <source>
        <dbReference type="Proteomes" id="UP000028302"/>
    </source>
</evidence>
<dbReference type="STRING" id="1304275.C41B8_05298"/>
<keyword evidence="2" id="KW-1185">Reference proteome</keyword>
<dbReference type="AlphaFoldDB" id="A0A084INK7"/>
<proteinExistence type="predicted"/>
<gene>
    <name evidence="1" type="ORF">C41B8_05298</name>
</gene>
<evidence type="ECO:0000313" key="1">
    <source>
        <dbReference type="EMBL" id="KEZ78291.1"/>
    </source>
</evidence>
<accession>A0A084INK7</accession>
<comment type="caution">
    <text evidence="1">The sequence shown here is derived from an EMBL/GenBank/DDBJ whole genome shotgun (WGS) entry which is preliminary data.</text>
</comment>
<dbReference type="Proteomes" id="UP000028302">
    <property type="component" value="Unassembled WGS sequence"/>
</dbReference>
<organism evidence="1 2">
    <name type="scientific">Salinisphaera hydrothermalis (strain C41B8)</name>
    <dbReference type="NCBI Taxonomy" id="1304275"/>
    <lineage>
        <taxon>Bacteria</taxon>
        <taxon>Pseudomonadati</taxon>
        <taxon>Pseudomonadota</taxon>
        <taxon>Gammaproteobacteria</taxon>
        <taxon>Salinisphaerales</taxon>
        <taxon>Salinisphaeraceae</taxon>
        <taxon>Salinisphaera</taxon>
    </lineage>
</organism>
<name>A0A084INK7_SALHC</name>
<dbReference type="EMBL" id="APNK01000005">
    <property type="protein sequence ID" value="KEZ78291.1"/>
    <property type="molecule type" value="Genomic_DNA"/>
</dbReference>